<dbReference type="InterPro" id="IPR036291">
    <property type="entry name" value="NAD(P)-bd_dom_sf"/>
</dbReference>
<feature type="domain" description="NAD(P)-binding" evidence="1">
    <location>
        <begin position="12"/>
        <end position="239"/>
    </location>
</feature>
<dbReference type="CDD" id="cd05243">
    <property type="entry name" value="SDR_a5"/>
    <property type="match status" value="1"/>
</dbReference>
<accession>A0A480AAN3</accession>
<evidence type="ECO:0000313" key="3">
    <source>
        <dbReference type="Proteomes" id="UP000299367"/>
    </source>
</evidence>
<dbReference type="Proteomes" id="UP000299367">
    <property type="component" value="Unassembled WGS sequence"/>
</dbReference>
<dbReference type="InterPro" id="IPR016040">
    <property type="entry name" value="NAD(P)-bd_dom"/>
</dbReference>
<sequence length="268" mass="29305">MNSSKDLILVVGSTGGVGQLVVSKLLEKGLPIRILTRNAEKANKMFNDQVEIAIGDIREPDSLTAAMTNITSIICCTGTTAFPSSRWEFNQNPNIIELGITLFNPLFLEDKAKNTPTKVDNQGVTNLISSAPKNLNRFVFVSSCGILRKHQFPFNILNLFGVLDAKEKGEQAIINSGIPYTIIRPGRLIDGPYTSYDLNTLLKATTAGKLNVVFKTGDIITGDSSRIDVAAACVESLFHQSAVNKVFEIVNQGNRPDTVDWEKLFSEL</sequence>
<organism evidence="2 3">
    <name type="scientific">Dolichospermum planctonicum</name>
    <dbReference type="NCBI Taxonomy" id="136072"/>
    <lineage>
        <taxon>Bacteria</taxon>
        <taxon>Bacillati</taxon>
        <taxon>Cyanobacteriota</taxon>
        <taxon>Cyanophyceae</taxon>
        <taxon>Nostocales</taxon>
        <taxon>Aphanizomenonaceae</taxon>
        <taxon>Dolichospermum</taxon>
    </lineage>
</organism>
<dbReference type="OrthoDB" id="9803892at2"/>
<protein>
    <submittedName>
        <fullName evidence="2">NAD-dependent epimerase/dehydratase</fullName>
    </submittedName>
</protein>
<dbReference type="SUPFAM" id="SSF51735">
    <property type="entry name" value="NAD(P)-binding Rossmann-fold domains"/>
    <property type="match status" value="1"/>
</dbReference>
<dbReference type="EMBL" id="BJCF01000001">
    <property type="protein sequence ID" value="GCL40378.1"/>
    <property type="molecule type" value="Genomic_DNA"/>
</dbReference>
<dbReference type="RefSeq" id="WP_137906249.1">
    <property type="nucleotide sequence ID" value="NZ_BJCF01000001.1"/>
</dbReference>
<dbReference type="PANTHER" id="PTHR15020:SF50">
    <property type="entry name" value="UPF0659 PROTEIN YMR090W"/>
    <property type="match status" value="1"/>
</dbReference>
<reference evidence="3" key="1">
    <citation type="submission" date="2019-02" db="EMBL/GenBank/DDBJ databases">
        <title>Draft genome sequence of Dolichospermum planctonicum NIES-80.</title>
        <authorList>
            <person name="Yamaguchi H."/>
            <person name="Suzuki S."/>
            <person name="Kawachi M."/>
        </authorList>
    </citation>
    <scope>NUCLEOTIDE SEQUENCE [LARGE SCALE GENOMIC DNA]</scope>
    <source>
        <strain evidence="3">NIES-80</strain>
    </source>
</reference>
<dbReference type="PANTHER" id="PTHR15020">
    <property type="entry name" value="FLAVIN REDUCTASE-RELATED"/>
    <property type="match status" value="1"/>
</dbReference>
<name>A0A480AAN3_9CYAN</name>
<gene>
    <name evidence="2" type="ORF">NIES80_00630</name>
</gene>
<dbReference type="Pfam" id="PF13460">
    <property type="entry name" value="NAD_binding_10"/>
    <property type="match status" value="1"/>
</dbReference>
<dbReference type="AlphaFoldDB" id="A0A480AAN3"/>
<proteinExistence type="predicted"/>
<dbReference type="Gene3D" id="3.40.50.720">
    <property type="entry name" value="NAD(P)-binding Rossmann-like Domain"/>
    <property type="match status" value="1"/>
</dbReference>
<comment type="caution">
    <text evidence="2">The sequence shown here is derived from an EMBL/GenBank/DDBJ whole genome shotgun (WGS) entry which is preliminary data.</text>
</comment>
<evidence type="ECO:0000313" key="2">
    <source>
        <dbReference type="EMBL" id="GCL40378.1"/>
    </source>
</evidence>
<evidence type="ECO:0000259" key="1">
    <source>
        <dbReference type="Pfam" id="PF13460"/>
    </source>
</evidence>